<evidence type="ECO:0000313" key="8">
    <source>
        <dbReference type="Proteomes" id="UP000317494"/>
    </source>
</evidence>
<dbReference type="SUPFAM" id="SSF57903">
    <property type="entry name" value="FYVE/PHD zinc finger"/>
    <property type="match status" value="2"/>
</dbReference>
<keyword evidence="2 4" id="KW-0863">Zinc-finger</keyword>
<dbReference type="Gene3D" id="3.30.40.10">
    <property type="entry name" value="Zinc/RING finger domain, C3HC4 (zinc finger)"/>
    <property type="match status" value="2"/>
</dbReference>
<evidence type="ECO:0000256" key="4">
    <source>
        <dbReference type="PROSITE-ProRule" id="PRU00146"/>
    </source>
</evidence>
<evidence type="ECO:0000256" key="3">
    <source>
        <dbReference type="ARBA" id="ARBA00022833"/>
    </source>
</evidence>
<dbReference type="PANTHER" id="PTHR47636">
    <property type="entry name" value="TRANSCRIPTIONAL REGULATORY PROTEIN RCO1"/>
    <property type="match status" value="1"/>
</dbReference>
<comment type="caution">
    <text evidence="7">The sequence shown here is derived from an EMBL/GenBank/DDBJ whole genome shotgun (WGS) entry which is preliminary data.</text>
</comment>
<dbReference type="PROSITE" id="PS01359">
    <property type="entry name" value="ZF_PHD_1"/>
    <property type="match status" value="1"/>
</dbReference>
<feature type="region of interest" description="Disordered" evidence="5">
    <location>
        <begin position="94"/>
        <end position="127"/>
    </location>
</feature>
<dbReference type="SMART" id="SM00249">
    <property type="entry name" value="PHD"/>
    <property type="match status" value="2"/>
</dbReference>
<feature type="region of interest" description="Disordered" evidence="5">
    <location>
        <begin position="168"/>
        <end position="196"/>
    </location>
</feature>
<dbReference type="PANTHER" id="PTHR47636:SF1">
    <property type="entry name" value="TRANSCRIPTIONAL REGULATORY PROTEIN RCO1"/>
    <property type="match status" value="1"/>
</dbReference>
<evidence type="ECO:0000313" key="7">
    <source>
        <dbReference type="EMBL" id="TPX40994.1"/>
    </source>
</evidence>
<feature type="compositionally biased region" description="Basic residues" evidence="5">
    <location>
        <begin position="103"/>
        <end position="121"/>
    </location>
</feature>
<keyword evidence="1" id="KW-0479">Metal-binding</keyword>
<evidence type="ECO:0000256" key="5">
    <source>
        <dbReference type="SAM" id="MobiDB-lite"/>
    </source>
</evidence>
<gene>
    <name evidence="7" type="ORF">SeMB42_g05788</name>
</gene>
<dbReference type="VEuPathDB" id="FungiDB:SeMB42_g05788"/>
<feature type="domain" description="PHD-type" evidence="6">
    <location>
        <begin position="431"/>
        <end position="478"/>
    </location>
</feature>
<dbReference type="Proteomes" id="UP000317494">
    <property type="component" value="Unassembled WGS sequence"/>
</dbReference>
<feature type="compositionally biased region" description="Basic and acidic residues" evidence="5">
    <location>
        <begin position="275"/>
        <end position="293"/>
    </location>
</feature>
<dbReference type="AlphaFoldDB" id="A0A507CPE3"/>
<accession>A0A507CPE3</accession>
<dbReference type="PROSITE" id="PS50016">
    <property type="entry name" value="ZF_PHD_2"/>
    <property type="match status" value="1"/>
</dbReference>
<organism evidence="7 8">
    <name type="scientific">Synchytrium endobioticum</name>
    <dbReference type="NCBI Taxonomy" id="286115"/>
    <lineage>
        <taxon>Eukaryota</taxon>
        <taxon>Fungi</taxon>
        <taxon>Fungi incertae sedis</taxon>
        <taxon>Chytridiomycota</taxon>
        <taxon>Chytridiomycota incertae sedis</taxon>
        <taxon>Chytridiomycetes</taxon>
        <taxon>Synchytriales</taxon>
        <taxon>Synchytriaceae</taxon>
        <taxon>Synchytrium</taxon>
    </lineage>
</organism>
<dbReference type="InterPro" id="IPR019786">
    <property type="entry name" value="Zinc_finger_PHD-type_CS"/>
</dbReference>
<protein>
    <recommendedName>
        <fullName evidence="6">PHD-type domain-containing protein</fullName>
    </recommendedName>
</protein>
<name>A0A507CPE3_9FUNG</name>
<evidence type="ECO:0000256" key="1">
    <source>
        <dbReference type="ARBA" id="ARBA00022723"/>
    </source>
</evidence>
<dbReference type="EMBL" id="QEAN01000291">
    <property type="protein sequence ID" value="TPX40994.1"/>
    <property type="molecule type" value="Genomic_DNA"/>
</dbReference>
<dbReference type="InterPro" id="IPR013083">
    <property type="entry name" value="Znf_RING/FYVE/PHD"/>
</dbReference>
<feature type="compositionally biased region" description="Polar residues" evidence="5">
    <location>
        <begin position="817"/>
        <end position="827"/>
    </location>
</feature>
<dbReference type="InterPro" id="IPR052819">
    <property type="entry name" value="Chromatin_regulatory_protein"/>
</dbReference>
<feature type="region of interest" description="Disordered" evidence="5">
    <location>
        <begin position="209"/>
        <end position="302"/>
    </location>
</feature>
<dbReference type="STRING" id="286115.A0A507CPE3"/>
<dbReference type="GO" id="GO:0006357">
    <property type="term" value="P:regulation of transcription by RNA polymerase II"/>
    <property type="evidence" value="ECO:0007669"/>
    <property type="project" value="TreeGrafter"/>
</dbReference>
<feature type="compositionally biased region" description="Pro residues" evidence="5">
    <location>
        <begin position="1020"/>
        <end position="1030"/>
    </location>
</feature>
<dbReference type="GO" id="GO:0008270">
    <property type="term" value="F:zinc ion binding"/>
    <property type="evidence" value="ECO:0007669"/>
    <property type="project" value="UniProtKB-KW"/>
</dbReference>
<dbReference type="GO" id="GO:0032221">
    <property type="term" value="C:Rpd3S complex"/>
    <property type="evidence" value="ECO:0007669"/>
    <property type="project" value="TreeGrafter"/>
</dbReference>
<reference evidence="7 8" key="1">
    <citation type="journal article" date="2019" name="Sci. Rep.">
        <title>Comparative genomics of chytrid fungi reveal insights into the obligate biotrophic and pathogenic lifestyle of Synchytrium endobioticum.</title>
        <authorList>
            <person name="van de Vossenberg B.T.L.H."/>
            <person name="Warris S."/>
            <person name="Nguyen H.D.T."/>
            <person name="van Gent-Pelzer M.P.E."/>
            <person name="Joly D.L."/>
            <person name="van de Geest H.C."/>
            <person name="Bonants P.J.M."/>
            <person name="Smith D.S."/>
            <person name="Levesque C.A."/>
            <person name="van der Lee T.A.J."/>
        </authorList>
    </citation>
    <scope>NUCLEOTIDE SEQUENCE [LARGE SCALE GENOMIC DNA]</scope>
    <source>
        <strain evidence="7 8">MB42</strain>
    </source>
</reference>
<evidence type="ECO:0000259" key="6">
    <source>
        <dbReference type="PROSITE" id="PS50016"/>
    </source>
</evidence>
<dbReference type="InterPro" id="IPR019787">
    <property type="entry name" value="Znf_PHD-finger"/>
</dbReference>
<keyword evidence="8" id="KW-1185">Reference proteome</keyword>
<evidence type="ECO:0000256" key="2">
    <source>
        <dbReference type="ARBA" id="ARBA00022771"/>
    </source>
</evidence>
<dbReference type="InterPro" id="IPR011011">
    <property type="entry name" value="Znf_FYVE_PHD"/>
</dbReference>
<feature type="region of interest" description="Disordered" evidence="5">
    <location>
        <begin position="1006"/>
        <end position="1030"/>
    </location>
</feature>
<proteinExistence type="predicted"/>
<feature type="region of interest" description="Disordered" evidence="5">
    <location>
        <begin position="790"/>
        <end position="838"/>
    </location>
</feature>
<keyword evidence="3" id="KW-0862">Zinc</keyword>
<feature type="compositionally biased region" description="Basic and acidic residues" evidence="5">
    <location>
        <begin position="563"/>
        <end position="575"/>
    </location>
</feature>
<feature type="region of interest" description="Disordered" evidence="5">
    <location>
        <begin position="545"/>
        <end position="575"/>
    </location>
</feature>
<sequence length="1200" mass="132217">MTEMDLAPSNVTEAVKSFEADRITRVTRSKSKSPSPHFSSAHSSAAVTNSGRLESGDADPDVMTGVLESNALSGDGLLGDMDIDLFATSLSDASDNRRLSTSRSRRISPPRRTSTRRHGTHHSSQEEVTITIHQECDTASSDVGDQSINATKAQELVDLTERSKNASFAAKEATETDSDLSSISSKVSDTEGEHGVRIVKYDPRKRRLPAVEIPQTRSKRARLVDEAESSLIMLPEPKRGKKRQPFKRPATPTSHELDTEDDGRAVTLAISKPAEVPERRPPGRPRKDGKPRSDPLSGPPHSIVLGGVRLPNNMIKNPLPARQPAIPPEPSQELLEDMKQMLAMPMDMAADINGEGASMNSDISAAERLASAARKAEMDMKRTMYRRQIKVPKPISIQTQDMRSFLANLAPPSPTKFSQDMEGLKATGDSDNHCSACLLGGYLVCCESCPRVFHVGCMDPPLSKVPDGMWECARCRPRQEAFPELLDTLTGNSLWRPLFNSLNRTNTRVFELPRTIREMFEGVLTHPHSGAYLDATEREIMEEDGRMRRKDKRQRMLGVGDSSMKEGGSRDGTTKGIRREAEPEVHVCYRCAKTDMKLPSTQFLSSRAELFSHISHRSGDTLLVNDCVRSNMIKCDFCSLHWHYDCLDPPLADAPPRNLEKIDLNLIRDLRKTSWGTAGVHDWEWNDYTDVGRPKRRGLDDATAIAEFGDERFNRASPTSNFNLGMVFIRRRWMCPCHADWLKPKRRKKKTWGWIEVEEGIEAPPMLTPTSIVDGDVKVDNVFTITSRNPDPTADYSDLVPPAGERRKRSHAVSFGGVTSSDANPASNGEVENVGDNTSSTRLAAVPDGNSGRPDATPPVISVMVDLGSDDVGGPGTKPADGMKVKMDRLSSATTDALSDVETLSDVQTSDDESKIISKPVEPVEPIVPVVPVKRKRGRPPKNRDAAALPGVSRPNGLSIKLKLSPGRIDREVHVRPAISNIHREVLRRTIDSRNDGDIEVREPDVEDWQSHNTSGTAAAPPPPTLLPPRPVPKPSPLAGIKDSLMLPKELKIKIEREVDVDGLKHRIPAKRLKLDFIDKCRSLRSLVIDTKETGGSTNIKVAEDEARAVERVAPSIPPVGESWSAVKVEELYTASKEDLMVDSAVSYLAASSYECDTGRSGSHDIATADDVDVWLDFISGFEMDVAYHLQRRRAAQGLL</sequence>
<dbReference type="Pfam" id="PF00628">
    <property type="entry name" value="PHD"/>
    <property type="match status" value="1"/>
</dbReference>
<dbReference type="InterPro" id="IPR001965">
    <property type="entry name" value="Znf_PHD"/>
</dbReference>
<feature type="compositionally biased region" description="Low complexity" evidence="5">
    <location>
        <begin position="32"/>
        <end position="45"/>
    </location>
</feature>
<feature type="region of interest" description="Disordered" evidence="5">
    <location>
        <begin position="22"/>
        <end position="64"/>
    </location>
</feature>